<dbReference type="EMBL" id="VJMH01005131">
    <property type="protein sequence ID" value="KAF0700267.1"/>
    <property type="molecule type" value="Genomic_DNA"/>
</dbReference>
<evidence type="ECO:0000313" key="3">
    <source>
        <dbReference type="EMBL" id="KAF0700267.1"/>
    </source>
</evidence>
<dbReference type="InterPro" id="IPR050158">
    <property type="entry name" value="Ubiquitin_ubiquitin-like"/>
</dbReference>
<dbReference type="SUPFAM" id="SSF54236">
    <property type="entry name" value="Ubiquitin-like"/>
    <property type="match status" value="1"/>
</dbReference>
<dbReference type="InterPro" id="IPR019956">
    <property type="entry name" value="Ubiquitin_dom"/>
</dbReference>
<dbReference type="InterPro" id="IPR029071">
    <property type="entry name" value="Ubiquitin-like_domsf"/>
</dbReference>
<dbReference type="InterPro" id="IPR000626">
    <property type="entry name" value="Ubiquitin-like_dom"/>
</dbReference>
<feature type="region of interest" description="Disordered" evidence="1">
    <location>
        <begin position="786"/>
        <end position="807"/>
    </location>
</feature>
<dbReference type="PROSITE" id="PS50053">
    <property type="entry name" value="UBIQUITIN_2"/>
    <property type="match status" value="1"/>
</dbReference>
<dbReference type="InterPro" id="IPR019954">
    <property type="entry name" value="Ubiquitin_CS"/>
</dbReference>
<dbReference type="PANTHER" id="PTHR10666">
    <property type="entry name" value="UBIQUITIN"/>
    <property type="match status" value="1"/>
</dbReference>
<dbReference type="Pfam" id="PF00240">
    <property type="entry name" value="ubiquitin"/>
    <property type="match status" value="1"/>
</dbReference>
<evidence type="ECO:0000313" key="5">
    <source>
        <dbReference type="Proteomes" id="UP000332933"/>
    </source>
</evidence>
<gene>
    <name evidence="4" type="primary">Aste57867_9222</name>
    <name evidence="3" type="ORF">As57867_009186</name>
    <name evidence="4" type="ORF">ASTE57867_9222</name>
</gene>
<reference evidence="4 5" key="1">
    <citation type="submission" date="2019-03" db="EMBL/GenBank/DDBJ databases">
        <authorList>
            <person name="Gaulin E."/>
            <person name="Dumas B."/>
        </authorList>
    </citation>
    <scope>NUCLEOTIDE SEQUENCE [LARGE SCALE GENOMIC DNA]</scope>
    <source>
        <strain evidence="4">CBS 568.67</strain>
    </source>
</reference>
<evidence type="ECO:0000259" key="2">
    <source>
        <dbReference type="PROSITE" id="PS50053"/>
    </source>
</evidence>
<dbReference type="AlphaFoldDB" id="A0A485KMN3"/>
<name>A0A485KMN3_9STRA</name>
<dbReference type="PRINTS" id="PR00348">
    <property type="entry name" value="UBIQUITIN"/>
</dbReference>
<dbReference type="SMART" id="SM00213">
    <property type="entry name" value="UBQ"/>
    <property type="match status" value="1"/>
</dbReference>
<dbReference type="OrthoDB" id="417450at2759"/>
<dbReference type="Gene3D" id="3.10.20.90">
    <property type="entry name" value="Phosphatidylinositol 3-kinase Catalytic Subunit, Chain A, domain 1"/>
    <property type="match status" value="1"/>
</dbReference>
<evidence type="ECO:0000313" key="4">
    <source>
        <dbReference type="EMBL" id="VFT86105.1"/>
    </source>
</evidence>
<evidence type="ECO:0000256" key="1">
    <source>
        <dbReference type="SAM" id="MobiDB-lite"/>
    </source>
</evidence>
<accession>A0A485KMN3</accession>
<reference evidence="3" key="2">
    <citation type="submission" date="2019-06" db="EMBL/GenBank/DDBJ databases">
        <title>Genomics analysis of Aphanomyces spp. identifies a new class of oomycete effector associated with host adaptation.</title>
        <authorList>
            <person name="Gaulin E."/>
        </authorList>
    </citation>
    <scope>NUCLEOTIDE SEQUENCE</scope>
    <source>
        <strain evidence="3">CBS 578.67</strain>
    </source>
</reference>
<feature type="domain" description="Ubiquitin-like" evidence="2">
    <location>
        <begin position="290"/>
        <end position="365"/>
    </location>
</feature>
<dbReference type="PROSITE" id="PS00299">
    <property type="entry name" value="UBIQUITIN_1"/>
    <property type="match status" value="1"/>
</dbReference>
<proteinExistence type="predicted"/>
<organism evidence="4 5">
    <name type="scientific">Aphanomyces stellatus</name>
    <dbReference type="NCBI Taxonomy" id="120398"/>
    <lineage>
        <taxon>Eukaryota</taxon>
        <taxon>Sar</taxon>
        <taxon>Stramenopiles</taxon>
        <taxon>Oomycota</taxon>
        <taxon>Saprolegniomycetes</taxon>
        <taxon>Saprolegniales</taxon>
        <taxon>Verrucalvaceae</taxon>
        <taxon>Aphanomyces</taxon>
    </lineage>
</organism>
<sequence length="807" mass="87328">MASDLRVSAVTIYKNKCAFIERECVLDDTSCQYRIAVPASRRSSIVESLSIRSDGAATAVRYGDIEPASNNSARVFAMGANVTLGDFLGTSAIGERVYVRTVDGTESVGKVLLLEKKQVMLGPSSSVEGVCVTDHEWMTLRLLTMHHDIVSVSLPDIAVLKFDDAATQAALERALTASAAAYAPPQGEPLADMFVLVSPSPSSGAAPRRVLNVAYVDVADPYEFQFVISFQSDHEMKTHAVAAIASVQLLARVRNISPDAWTRIRLALVATELALLKPLAPSSAMTTWRADIYIKTLTGKTMTLRVDGGQLIRDVKRMICDKEGIPPDQQRIIFAGKQLEDGRTLADYNIQRHATLHLVLRLRGGPATSSANVNANDGPFEKLSAAQLQSSIASEHVVFDVPGTVSLRAGESAVVSIAKVDCPCVFEYVYDPKESTVNALVGFRLTNTSGTVLPPGIGNIVENGRFQAQVKLTPIAPDEDLFIPLGMDASLSIASTLPPHLQVATIEATRWSIDPLTTSGILLVDHHVARHIVYTLTNGSALAKRLVLYHYASADHGGFVIQTTEHAVKSVVGFTAFEVTLEPHADQCFTVVETVRYTQGLPLELGANHTKNPVLARFLKQTTTEVSRAIRDAIAAADGVRKTKRVLQALLSRLESPAPLVSEAEWLTWKSTLDASSSTQPLLAGVARMVALQDEQARVQRVVDQQADVIATIVRNQARLRDNIVALEKVNTKHELLVRYLNDFNADEDALVASRRATTDADDALRALGREAVTLTRHVMSQTKAVVASLSGTPRHDDDGDDDDGTD</sequence>
<dbReference type="Proteomes" id="UP000332933">
    <property type="component" value="Unassembled WGS sequence"/>
</dbReference>
<dbReference type="FunFam" id="3.10.20.90:FF:000160">
    <property type="entry name" value="Polyubiquitin-C"/>
    <property type="match status" value="1"/>
</dbReference>
<keyword evidence="5" id="KW-1185">Reference proteome</keyword>
<dbReference type="EMBL" id="CAADRA010005152">
    <property type="protein sequence ID" value="VFT86105.1"/>
    <property type="molecule type" value="Genomic_DNA"/>
</dbReference>
<protein>
    <submittedName>
        <fullName evidence="4">Aste57867_9222 protein</fullName>
    </submittedName>
</protein>